<dbReference type="Proteomes" id="UP000555546">
    <property type="component" value="Unassembled WGS sequence"/>
</dbReference>
<dbReference type="CDD" id="cd03214">
    <property type="entry name" value="ABC_Iron-Siderophores_B12_Hemin"/>
    <property type="match status" value="1"/>
</dbReference>
<gene>
    <name evidence="9" type="ORF">FHS76_002608</name>
</gene>
<dbReference type="PANTHER" id="PTHR42794">
    <property type="entry name" value="HEMIN IMPORT ATP-BINDING PROTEIN HMUV"/>
    <property type="match status" value="1"/>
</dbReference>
<reference evidence="9 10" key="1">
    <citation type="submission" date="2020-08" db="EMBL/GenBank/DDBJ databases">
        <title>Genomic Encyclopedia of Type Strains, Phase IV (KMG-IV): sequencing the most valuable type-strain genomes for metagenomic binning, comparative biology and taxonomic classification.</title>
        <authorList>
            <person name="Goeker M."/>
        </authorList>
    </citation>
    <scope>NUCLEOTIDE SEQUENCE [LARGE SCALE GENOMIC DNA]</scope>
    <source>
        <strain evidence="9 10">DSM 26944</strain>
    </source>
</reference>
<dbReference type="InterPro" id="IPR003439">
    <property type="entry name" value="ABC_transporter-like_ATP-bd"/>
</dbReference>
<keyword evidence="6" id="KW-1278">Translocase</keyword>
<dbReference type="Gene3D" id="3.40.50.300">
    <property type="entry name" value="P-loop containing nucleotide triphosphate hydrolases"/>
    <property type="match status" value="1"/>
</dbReference>
<dbReference type="EMBL" id="JACIJG010000009">
    <property type="protein sequence ID" value="MBB5702719.1"/>
    <property type="molecule type" value="Genomic_DNA"/>
</dbReference>
<dbReference type="SMART" id="SM00382">
    <property type="entry name" value="AAA"/>
    <property type="match status" value="1"/>
</dbReference>
<dbReference type="InterPro" id="IPR027417">
    <property type="entry name" value="P-loop_NTPase"/>
</dbReference>
<sequence>MIETKALSVSLSGKTIIRDIAFSARRGEVTAIVGPNGSGKTTLLRALSGDIPFTGSAYLDGRSFAAIKPWEMASRRAVLPQASALSFPFTVREIVKIGLTGGYSGVSRQEEKDLPDMALHKVDLDGFGGRLYQELSGGEQQRVQLARVLCQVWKPVVDGEARYLFLDEPISSLDIRHQIVVMEIARDFAMAGGGVVAVLHDLNLTAMFADRIAVMNKGRLDTMGSPQDTLTDERLERIYECSLRVGVSPEKGVPFILPQSVRASQ</sequence>
<keyword evidence="3" id="KW-0813">Transport</keyword>
<comment type="similarity">
    <text evidence="2">Belongs to the ABC transporter superfamily.</text>
</comment>
<evidence type="ECO:0000313" key="9">
    <source>
        <dbReference type="EMBL" id="MBB5702719.1"/>
    </source>
</evidence>
<evidence type="ECO:0000256" key="2">
    <source>
        <dbReference type="ARBA" id="ARBA00005417"/>
    </source>
</evidence>
<dbReference type="AlphaFoldDB" id="A0A7W9ELU3"/>
<evidence type="ECO:0000313" key="10">
    <source>
        <dbReference type="Proteomes" id="UP000555546"/>
    </source>
</evidence>
<keyword evidence="5 9" id="KW-0067">ATP-binding</keyword>
<dbReference type="InterPro" id="IPR003593">
    <property type="entry name" value="AAA+_ATPase"/>
</dbReference>
<keyword evidence="4" id="KW-0547">Nucleotide-binding</keyword>
<organism evidence="9 10">
    <name type="scientific">Brucella daejeonensis</name>
    <dbReference type="NCBI Taxonomy" id="659015"/>
    <lineage>
        <taxon>Bacteria</taxon>
        <taxon>Pseudomonadati</taxon>
        <taxon>Pseudomonadota</taxon>
        <taxon>Alphaproteobacteria</taxon>
        <taxon>Hyphomicrobiales</taxon>
        <taxon>Brucellaceae</taxon>
        <taxon>Brucella/Ochrobactrum group</taxon>
        <taxon>Brucella</taxon>
    </lineage>
</organism>
<name>A0A7W9ELU3_9HYPH</name>
<accession>A0A7W9ELU3</accession>
<dbReference type="SUPFAM" id="SSF52540">
    <property type="entry name" value="P-loop containing nucleoside triphosphate hydrolases"/>
    <property type="match status" value="1"/>
</dbReference>
<keyword evidence="10" id="KW-1185">Reference proteome</keyword>
<comment type="function">
    <text evidence="7">Part of the ABC transporter complex HmuTUV involved in hemin import. Responsible for energy coupling to the transport system.</text>
</comment>
<proteinExistence type="inferred from homology"/>
<evidence type="ECO:0000256" key="4">
    <source>
        <dbReference type="ARBA" id="ARBA00022741"/>
    </source>
</evidence>
<evidence type="ECO:0000256" key="7">
    <source>
        <dbReference type="ARBA" id="ARBA00037066"/>
    </source>
</evidence>
<dbReference type="NCBIfam" id="NF010068">
    <property type="entry name" value="PRK13548.1"/>
    <property type="match status" value="1"/>
</dbReference>
<comment type="caution">
    <text evidence="9">The sequence shown here is derived from an EMBL/GenBank/DDBJ whole genome shotgun (WGS) entry which is preliminary data.</text>
</comment>
<protein>
    <submittedName>
        <fullName evidence="9">Iron complex transport system ATP-binding protein</fullName>
    </submittedName>
</protein>
<dbReference type="PROSITE" id="PS50893">
    <property type="entry name" value="ABC_TRANSPORTER_2"/>
    <property type="match status" value="1"/>
</dbReference>
<evidence type="ECO:0000259" key="8">
    <source>
        <dbReference type="PROSITE" id="PS50893"/>
    </source>
</evidence>
<dbReference type="Pfam" id="PF00005">
    <property type="entry name" value="ABC_tran"/>
    <property type="match status" value="1"/>
</dbReference>
<feature type="domain" description="ABC transporter" evidence="8">
    <location>
        <begin position="2"/>
        <end position="242"/>
    </location>
</feature>
<dbReference type="GO" id="GO:0016887">
    <property type="term" value="F:ATP hydrolysis activity"/>
    <property type="evidence" value="ECO:0007669"/>
    <property type="project" value="InterPro"/>
</dbReference>
<dbReference type="RefSeq" id="WP_183653042.1">
    <property type="nucleotide sequence ID" value="NZ_JACIJG010000009.1"/>
</dbReference>
<dbReference type="PANTHER" id="PTHR42794:SF1">
    <property type="entry name" value="HEMIN IMPORT ATP-BINDING PROTEIN HMUV"/>
    <property type="match status" value="1"/>
</dbReference>
<dbReference type="GO" id="GO:0005524">
    <property type="term" value="F:ATP binding"/>
    <property type="evidence" value="ECO:0007669"/>
    <property type="project" value="UniProtKB-KW"/>
</dbReference>
<evidence type="ECO:0000256" key="5">
    <source>
        <dbReference type="ARBA" id="ARBA00022840"/>
    </source>
</evidence>
<evidence type="ECO:0000256" key="6">
    <source>
        <dbReference type="ARBA" id="ARBA00022967"/>
    </source>
</evidence>
<dbReference type="GO" id="GO:0005886">
    <property type="term" value="C:plasma membrane"/>
    <property type="evidence" value="ECO:0007669"/>
    <property type="project" value="UniProtKB-SubCell"/>
</dbReference>
<dbReference type="PROSITE" id="PS00211">
    <property type="entry name" value="ABC_TRANSPORTER_1"/>
    <property type="match status" value="1"/>
</dbReference>
<comment type="subcellular location">
    <subcellularLocation>
        <location evidence="1">Cell inner membrane</location>
    </subcellularLocation>
</comment>
<evidence type="ECO:0000256" key="1">
    <source>
        <dbReference type="ARBA" id="ARBA00004533"/>
    </source>
</evidence>
<evidence type="ECO:0000256" key="3">
    <source>
        <dbReference type="ARBA" id="ARBA00022448"/>
    </source>
</evidence>
<dbReference type="InterPro" id="IPR017871">
    <property type="entry name" value="ABC_transporter-like_CS"/>
</dbReference>